<dbReference type="RefSeq" id="WP_380798774.1">
    <property type="nucleotide sequence ID" value="NZ_JBHRVU010000005.1"/>
</dbReference>
<dbReference type="InterPro" id="IPR012910">
    <property type="entry name" value="Plug_dom"/>
</dbReference>
<reference evidence="14" key="1">
    <citation type="journal article" date="2019" name="Int. J. Syst. Evol. Microbiol.">
        <title>The Global Catalogue of Microorganisms (GCM) 10K type strain sequencing project: providing services to taxonomists for standard genome sequencing and annotation.</title>
        <authorList>
            <consortium name="The Broad Institute Genomics Platform"/>
            <consortium name="The Broad Institute Genome Sequencing Center for Infectious Disease"/>
            <person name="Wu L."/>
            <person name="Ma J."/>
        </authorList>
    </citation>
    <scope>NUCLEOTIDE SEQUENCE [LARGE SCALE GENOMIC DNA]</scope>
    <source>
        <strain evidence="14">CCM 7491</strain>
    </source>
</reference>
<evidence type="ECO:0000256" key="3">
    <source>
        <dbReference type="ARBA" id="ARBA00022452"/>
    </source>
</evidence>
<keyword evidence="4 8" id="KW-0812">Transmembrane</keyword>
<dbReference type="Gene3D" id="2.170.130.10">
    <property type="entry name" value="TonB-dependent receptor, plug domain"/>
    <property type="match status" value="1"/>
</dbReference>
<comment type="subcellular location">
    <subcellularLocation>
        <location evidence="1 8">Cell outer membrane</location>
        <topology evidence="1 8">Multi-pass membrane protein</topology>
    </subcellularLocation>
</comment>
<evidence type="ECO:0000313" key="14">
    <source>
        <dbReference type="Proteomes" id="UP001595681"/>
    </source>
</evidence>
<dbReference type="PANTHER" id="PTHR47234">
    <property type="match status" value="1"/>
</dbReference>
<evidence type="ECO:0000256" key="1">
    <source>
        <dbReference type="ARBA" id="ARBA00004571"/>
    </source>
</evidence>
<evidence type="ECO:0000313" key="13">
    <source>
        <dbReference type="EMBL" id="MFC3443877.1"/>
    </source>
</evidence>
<evidence type="ECO:0000256" key="8">
    <source>
        <dbReference type="PROSITE-ProRule" id="PRU01360"/>
    </source>
</evidence>
<gene>
    <name evidence="13" type="ORF">ACFOKF_22260</name>
</gene>
<evidence type="ECO:0000256" key="4">
    <source>
        <dbReference type="ARBA" id="ARBA00022692"/>
    </source>
</evidence>
<keyword evidence="13" id="KW-0675">Receptor</keyword>
<keyword evidence="14" id="KW-1185">Reference proteome</keyword>
<dbReference type="InterPro" id="IPR039426">
    <property type="entry name" value="TonB-dep_rcpt-like"/>
</dbReference>
<evidence type="ECO:0000256" key="6">
    <source>
        <dbReference type="ARBA" id="ARBA00023136"/>
    </source>
</evidence>
<sequence length="863" mass="92511">MRITRKFLPTLLASACIHAAAFPVVASAQQDIVADFDLPSQPMETTLRAIAQASSLEVLYDAQEMGELIAPPIKGRMTGPQALAALEQKSPLQIEYAQGSAVVHKRRRAAAAGQSDSHSEAIIVTGTRIAGAEPSASVITLSRETMRDAGQYQLGDVVRSVPQNFNGGQNPGVLAGSPTAADLNVNSATGVNLRGLGADATLTLLNGKRLAYDSGIESIDISAIPMAAVERVEILTEGASAIYGSDAVAGVVNVILKRDFEGLNISARLGAATDGGDVEQQYAAVTGGRWNNGGFLITAETGRNTSIKAGERSYASNLNHSTTLLPEQKHYAIALTGHQQISSDLTFDLDALYNHRTSFFATALTPTADYRQSGFPTSSRLSSFVVTPRLTWDFAKDWSVSATGTYGEDKSSVATGYNAGGVRVSTSEARYANNILLGELNLAGSLFKLPGGDAKIAAGGGFRHNGLDSRLRTVTSTAIIPGTTFDETRKSSYVFAEANLPLLSPENDVPGVERLTLTGALRHERYQSIGNVTTPKLGLVYAPVADVTFRASWGKSFKAPTFRQLYLTQRGQIDLPSYYSATGVAGDTVLQLTGGNLDLKPERAETWSTGVTVKPHFIPALKVELSYFHTNYKDRVVTPIASRIGVLSNPLYSSIITIDPTIAQVESALALATGGLLNNSGLPFDPASVTYIVDNRSRNAARQEIQGVDLALEYHLKTRDMGDLQFSGSLSYLKSRQQLLPGQTPEQLAGTVFRPPSWRARGGVAWQLSDLMFAGYVNYTDSLEDRRFGATDTVASMTTLDTNIRYEPHSTTLPGVNFALSVMNIFNAKPDRIRTSSAFVPAFDSTNFSAIGRYVGFTVEKSW</sequence>
<dbReference type="PANTHER" id="PTHR47234:SF1">
    <property type="entry name" value="TONB-DEPENDENT RECEPTOR"/>
    <property type="match status" value="1"/>
</dbReference>
<evidence type="ECO:0000259" key="11">
    <source>
        <dbReference type="Pfam" id="PF00593"/>
    </source>
</evidence>
<dbReference type="InterPro" id="IPR000531">
    <property type="entry name" value="Beta-barrel_TonB"/>
</dbReference>
<evidence type="ECO:0000256" key="7">
    <source>
        <dbReference type="ARBA" id="ARBA00023237"/>
    </source>
</evidence>
<evidence type="ECO:0000259" key="12">
    <source>
        <dbReference type="Pfam" id="PF07715"/>
    </source>
</evidence>
<dbReference type="Gene3D" id="2.40.170.20">
    <property type="entry name" value="TonB-dependent receptor, beta-barrel domain"/>
    <property type="match status" value="1"/>
</dbReference>
<comment type="caution">
    <text evidence="13">The sequence shown here is derived from an EMBL/GenBank/DDBJ whole genome shotgun (WGS) entry which is preliminary data.</text>
</comment>
<protein>
    <submittedName>
        <fullName evidence="13">TonB-dependent receptor plug domain-containing protein</fullName>
    </submittedName>
</protein>
<dbReference type="InterPro" id="IPR036942">
    <property type="entry name" value="Beta-barrel_TonB_sf"/>
</dbReference>
<keyword evidence="2 8" id="KW-0813">Transport</keyword>
<dbReference type="SUPFAM" id="SSF56935">
    <property type="entry name" value="Porins"/>
    <property type="match status" value="1"/>
</dbReference>
<evidence type="ECO:0000256" key="5">
    <source>
        <dbReference type="ARBA" id="ARBA00023077"/>
    </source>
</evidence>
<dbReference type="Gene3D" id="3.55.50.30">
    <property type="match status" value="1"/>
</dbReference>
<proteinExistence type="inferred from homology"/>
<dbReference type="InterPro" id="IPR037066">
    <property type="entry name" value="Plug_dom_sf"/>
</dbReference>
<keyword evidence="6 8" id="KW-0472">Membrane</keyword>
<name>A0ABV7NN39_9SPHN</name>
<dbReference type="PROSITE" id="PS52016">
    <property type="entry name" value="TONB_DEPENDENT_REC_3"/>
    <property type="match status" value="1"/>
</dbReference>
<dbReference type="EMBL" id="JBHRVU010000005">
    <property type="protein sequence ID" value="MFC3443877.1"/>
    <property type="molecule type" value="Genomic_DNA"/>
</dbReference>
<keyword evidence="3 8" id="KW-1134">Transmembrane beta strand</keyword>
<feature type="domain" description="TonB-dependent receptor plug" evidence="12">
    <location>
        <begin position="135"/>
        <end position="251"/>
    </location>
</feature>
<evidence type="ECO:0000256" key="2">
    <source>
        <dbReference type="ARBA" id="ARBA00022448"/>
    </source>
</evidence>
<evidence type="ECO:0000256" key="10">
    <source>
        <dbReference type="SAM" id="SignalP"/>
    </source>
</evidence>
<feature type="chain" id="PRO_5045612876" evidence="10">
    <location>
        <begin position="29"/>
        <end position="863"/>
    </location>
</feature>
<keyword evidence="7 8" id="KW-0998">Cell outer membrane</keyword>
<dbReference type="Pfam" id="PF00593">
    <property type="entry name" value="TonB_dep_Rec_b-barrel"/>
    <property type="match status" value="1"/>
</dbReference>
<feature type="domain" description="TonB-dependent receptor-like beta-barrel" evidence="11">
    <location>
        <begin position="354"/>
        <end position="825"/>
    </location>
</feature>
<keyword evidence="10" id="KW-0732">Signal</keyword>
<dbReference type="Pfam" id="PF07715">
    <property type="entry name" value="Plug"/>
    <property type="match status" value="1"/>
</dbReference>
<comment type="similarity">
    <text evidence="8 9">Belongs to the TonB-dependent receptor family.</text>
</comment>
<dbReference type="CDD" id="cd01347">
    <property type="entry name" value="ligand_gated_channel"/>
    <property type="match status" value="1"/>
</dbReference>
<feature type="signal peptide" evidence="10">
    <location>
        <begin position="1"/>
        <end position="28"/>
    </location>
</feature>
<keyword evidence="5 9" id="KW-0798">TonB box</keyword>
<organism evidence="13 14">
    <name type="scientific">Sphingobium rhizovicinum</name>
    <dbReference type="NCBI Taxonomy" id="432308"/>
    <lineage>
        <taxon>Bacteria</taxon>
        <taxon>Pseudomonadati</taxon>
        <taxon>Pseudomonadota</taxon>
        <taxon>Alphaproteobacteria</taxon>
        <taxon>Sphingomonadales</taxon>
        <taxon>Sphingomonadaceae</taxon>
        <taxon>Sphingobium</taxon>
    </lineage>
</organism>
<dbReference type="Proteomes" id="UP001595681">
    <property type="component" value="Unassembled WGS sequence"/>
</dbReference>
<accession>A0ABV7NN39</accession>
<evidence type="ECO:0000256" key="9">
    <source>
        <dbReference type="RuleBase" id="RU003357"/>
    </source>
</evidence>